<gene>
    <name evidence="1" type="ORF">CY34DRAFT_35589</name>
</gene>
<proteinExistence type="predicted"/>
<protein>
    <recommendedName>
        <fullName evidence="3">RNase H type-1 domain-containing protein</fullName>
    </recommendedName>
</protein>
<feature type="non-terminal residue" evidence="1">
    <location>
        <position position="163"/>
    </location>
</feature>
<dbReference type="InParanoid" id="A0A0C9ZH30"/>
<evidence type="ECO:0008006" key="3">
    <source>
        <dbReference type="Google" id="ProtNLM"/>
    </source>
</evidence>
<sequence>HANMLPFQHNLKNQCHHATLGMATLQPTHSLHKGIATAYHCLAERNFEGNKRHPSPIHKTFNEFKINSTETIQSVRHLSELTTDVETHIAETKERAYKEDEMAREELRAYSDGSMIDGGVGGAAVLMKGKEKIRERRFYLGSADKYTVYEGEVVGMILAVKLL</sequence>
<dbReference type="OrthoDB" id="2653390at2759"/>
<evidence type="ECO:0000313" key="1">
    <source>
        <dbReference type="EMBL" id="KIK36725.1"/>
    </source>
</evidence>
<keyword evidence="2" id="KW-1185">Reference proteome</keyword>
<dbReference type="HOGENOM" id="CLU_1631125_0_0_1"/>
<name>A0A0C9ZH30_9AGAM</name>
<evidence type="ECO:0000313" key="2">
    <source>
        <dbReference type="Proteomes" id="UP000054485"/>
    </source>
</evidence>
<reference evidence="1 2" key="1">
    <citation type="submission" date="2014-04" db="EMBL/GenBank/DDBJ databases">
        <authorList>
            <consortium name="DOE Joint Genome Institute"/>
            <person name="Kuo A."/>
            <person name="Ruytinx J."/>
            <person name="Rineau F."/>
            <person name="Colpaert J."/>
            <person name="Kohler A."/>
            <person name="Nagy L.G."/>
            <person name="Floudas D."/>
            <person name="Copeland A."/>
            <person name="Barry K.W."/>
            <person name="Cichocki N."/>
            <person name="Veneault-Fourrey C."/>
            <person name="LaButti K."/>
            <person name="Lindquist E.A."/>
            <person name="Lipzen A."/>
            <person name="Lundell T."/>
            <person name="Morin E."/>
            <person name="Murat C."/>
            <person name="Sun H."/>
            <person name="Tunlid A."/>
            <person name="Henrissat B."/>
            <person name="Grigoriev I.V."/>
            <person name="Hibbett D.S."/>
            <person name="Martin F."/>
            <person name="Nordberg H.P."/>
            <person name="Cantor M.N."/>
            <person name="Hua S.X."/>
        </authorList>
    </citation>
    <scope>NUCLEOTIDE SEQUENCE [LARGE SCALE GENOMIC DNA]</scope>
    <source>
        <strain evidence="1 2">UH-Slu-Lm8-n1</strain>
    </source>
</reference>
<dbReference type="EMBL" id="KN835504">
    <property type="protein sequence ID" value="KIK36725.1"/>
    <property type="molecule type" value="Genomic_DNA"/>
</dbReference>
<dbReference type="STRING" id="930992.A0A0C9ZH30"/>
<reference evidence="2" key="2">
    <citation type="submission" date="2015-01" db="EMBL/GenBank/DDBJ databases">
        <title>Evolutionary Origins and Diversification of the Mycorrhizal Mutualists.</title>
        <authorList>
            <consortium name="DOE Joint Genome Institute"/>
            <consortium name="Mycorrhizal Genomics Consortium"/>
            <person name="Kohler A."/>
            <person name="Kuo A."/>
            <person name="Nagy L.G."/>
            <person name="Floudas D."/>
            <person name="Copeland A."/>
            <person name="Barry K.W."/>
            <person name="Cichocki N."/>
            <person name="Veneault-Fourrey C."/>
            <person name="LaButti K."/>
            <person name="Lindquist E.A."/>
            <person name="Lipzen A."/>
            <person name="Lundell T."/>
            <person name="Morin E."/>
            <person name="Murat C."/>
            <person name="Riley R."/>
            <person name="Ohm R."/>
            <person name="Sun H."/>
            <person name="Tunlid A."/>
            <person name="Henrissat B."/>
            <person name="Grigoriev I.V."/>
            <person name="Hibbett D.S."/>
            <person name="Martin F."/>
        </authorList>
    </citation>
    <scope>NUCLEOTIDE SEQUENCE [LARGE SCALE GENOMIC DNA]</scope>
    <source>
        <strain evidence="2">UH-Slu-Lm8-n1</strain>
    </source>
</reference>
<feature type="non-terminal residue" evidence="1">
    <location>
        <position position="1"/>
    </location>
</feature>
<dbReference type="Proteomes" id="UP000054485">
    <property type="component" value="Unassembled WGS sequence"/>
</dbReference>
<dbReference type="AlphaFoldDB" id="A0A0C9ZH30"/>
<organism evidence="1 2">
    <name type="scientific">Suillus luteus UH-Slu-Lm8-n1</name>
    <dbReference type="NCBI Taxonomy" id="930992"/>
    <lineage>
        <taxon>Eukaryota</taxon>
        <taxon>Fungi</taxon>
        <taxon>Dikarya</taxon>
        <taxon>Basidiomycota</taxon>
        <taxon>Agaricomycotina</taxon>
        <taxon>Agaricomycetes</taxon>
        <taxon>Agaricomycetidae</taxon>
        <taxon>Boletales</taxon>
        <taxon>Suillineae</taxon>
        <taxon>Suillaceae</taxon>
        <taxon>Suillus</taxon>
    </lineage>
</organism>
<accession>A0A0C9ZH30</accession>